<dbReference type="Gene3D" id="2.70.98.10">
    <property type="match status" value="1"/>
</dbReference>
<dbReference type="SUPFAM" id="SSF51445">
    <property type="entry name" value="(Trans)glycosidases"/>
    <property type="match status" value="1"/>
</dbReference>
<dbReference type="InterPro" id="IPR036156">
    <property type="entry name" value="Beta-gal/glucu_dom_sf"/>
</dbReference>
<dbReference type="Gene3D" id="3.20.20.80">
    <property type="entry name" value="Glycosidases"/>
    <property type="match status" value="1"/>
</dbReference>
<evidence type="ECO:0000256" key="6">
    <source>
        <dbReference type="ARBA" id="ARBA00022801"/>
    </source>
</evidence>
<feature type="domain" description="Beta galactosidase small chain/" evidence="11">
    <location>
        <begin position="764"/>
        <end position="1038"/>
    </location>
</feature>
<feature type="chain" id="PRO_5005591631" description="beta-galactosidase" evidence="10">
    <location>
        <begin position="22"/>
        <end position="1041"/>
    </location>
</feature>
<dbReference type="InterPro" id="IPR006103">
    <property type="entry name" value="Glyco_hydro_2_cat"/>
</dbReference>
<dbReference type="FunFam" id="2.60.40.10:FF:000680">
    <property type="entry name" value="Beta-galactosidase"/>
    <property type="match status" value="1"/>
</dbReference>
<proteinExistence type="inferred from homology"/>
<dbReference type="AlphaFoldDB" id="A0A0L8VCS0"/>
<dbReference type="InterPro" id="IPR004199">
    <property type="entry name" value="B-gal_small/dom_5"/>
</dbReference>
<evidence type="ECO:0000256" key="10">
    <source>
        <dbReference type="SAM" id="SignalP"/>
    </source>
</evidence>
<gene>
    <name evidence="12" type="ORF">NC99_11990</name>
</gene>
<evidence type="ECO:0000256" key="7">
    <source>
        <dbReference type="ARBA" id="ARBA00022837"/>
    </source>
</evidence>
<dbReference type="RefSeq" id="WP_053180642.1">
    <property type="nucleotide sequence ID" value="NZ_LGIA01000056.1"/>
</dbReference>
<evidence type="ECO:0000256" key="2">
    <source>
        <dbReference type="ARBA" id="ARBA00001913"/>
    </source>
</evidence>
<dbReference type="SUPFAM" id="SSF49785">
    <property type="entry name" value="Galactose-binding domain-like"/>
    <property type="match status" value="1"/>
</dbReference>
<dbReference type="EC" id="3.2.1.23" evidence="5"/>
<dbReference type="InterPro" id="IPR014718">
    <property type="entry name" value="GH-type_carb-bd"/>
</dbReference>
<dbReference type="GO" id="GO:0005990">
    <property type="term" value="P:lactose catabolic process"/>
    <property type="evidence" value="ECO:0007669"/>
    <property type="project" value="TreeGrafter"/>
</dbReference>
<evidence type="ECO:0000313" key="12">
    <source>
        <dbReference type="EMBL" id="KOH45987.1"/>
    </source>
</evidence>
<dbReference type="PANTHER" id="PTHR46323:SF2">
    <property type="entry name" value="BETA-GALACTOSIDASE"/>
    <property type="match status" value="1"/>
</dbReference>
<dbReference type="OrthoDB" id="9801077at2"/>
<dbReference type="InterPro" id="IPR017853">
    <property type="entry name" value="GH"/>
</dbReference>
<sequence>MRNIQLLAGLLLLVLSGIAQPKASSNDWENPEIFGINKEEPRASFLPYADEKSALENDYSKSPYFQDLNGTWKFNWVSTPAERPVDFYKEDFDVSSWDNINVPANWELEGYGTPIYTNVAYPHPKNPPYIDHAHNPVGSYRRNFELPQDWAGRRVYLHFEAGTSAMYVWVNGEKVGYSQVTKSPVEFDITNYIHSGNNSLAVEVYRWSDGSYLEDQDFWRLSGIERNVFLYSTDQIRIDDFFVKAGLDKAYKNGTLSLDLRVKNFKEKAAAGSFQLNLFDAEGKLVFKKKEKWNLQAVAKTNLQVNTTVKNVRQWSAETPNLYQLLLSIYDADGRLIETTSQKIGFRTVELKNSQLLVNGQPIVVKGVNLHEHHQTKGHYVDRATMLKDIEVMKAHNMNAVRTSHYPHSTLWNSLCDEYGLYLVDEANIETHGMGAEWQGWFDKSKHPAYLPEWHAAHMDRIKRLVERDKNHPSVIIWSLGNECGNGQVFHDAYEWIKERDDSRLTQSEQAGQNANTDIVAPMYPGMNSMNEYAAKENPGRPYIMCEYSHAMGNSNGNFKEYWDLIRSKPHMQGGFIWDWVDQGLLTQDEAGRPYWAYGGDLGGQQYTHDENFCLNGLVSADRTPHPGLKEVKHIYQDIHVSAINLEKGELEIFNEFSFISLEQFNFKWVLLKNGEKEAEGEFTTNVKPGKTQRVAIDLPEIQPEAGVEYLLDVYAYTKAETPMLPAGHEVARNQMVFESNNFFKKELNSDSKPALDENNHQITIKAGGVEVGISKRSGLLNRFVSNGKSLISSELTPEFWRAPTDNDFGNGMPVRANVWRTAGINRSLKNIRAEEIGNTVVVTADLFLNDVQSDYQLVYSMSGDGRLKIDVNYQAGPDLLPGLPRFGMVVRIPGALNQFEYYGRGPWENYNDRNNGTFIGIHSSSVANQYVPYARPQENGYKTDVRWVSLTSQDGRGLMVKGLQPLSTSALHFETKDFDPGLSKKQQHASDLHPKKDVFLHIDLAQCGVGGDNSWGAWTHEQYRLEESSYQYSFILQAVQ</sequence>
<comment type="subunit">
    <text evidence="4">Monomer.</text>
</comment>
<dbReference type="InterPro" id="IPR008979">
    <property type="entry name" value="Galactose-bd-like_sf"/>
</dbReference>
<keyword evidence="13" id="KW-1185">Reference proteome</keyword>
<dbReference type="Pfam" id="PF02837">
    <property type="entry name" value="Glyco_hydro_2_N"/>
    <property type="match status" value="1"/>
</dbReference>
<feature type="signal peptide" evidence="10">
    <location>
        <begin position="1"/>
        <end position="21"/>
    </location>
</feature>
<evidence type="ECO:0000256" key="5">
    <source>
        <dbReference type="ARBA" id="ARBA00012756"/>
    </source>
</evidence>
<organism evidence="12 13">
    <name type="scientific">Sunxiuqinia dokdonensis</name>
    <dbReference type="NCBI Taxonomy" id="1409788"/>
    <lineage>
        <taxon>Bacteria</taxon>
        <taxon>Pseudomonadati</taxon>
        <taxon>Bacteroidota</taxon>
        <taxon>Bacteroidia</taxon>
        <taxon>Marinilabiliales</taxon>
        <taxon>Prolixibacteraceae</taxon>
        <taxon>Sunxiuqinia</taxon>
    </lineage>
</organism>
<comment type="catalytic activity">
    <reaction evidence="1">
        <text>Hydrolysis of terminal non-reducing beta-D-galactose residues in beta-D-galactosides.</text>
        <dbReference type="EC" id="3.2.1.23"/>
    </reaction>
</comment>
<keyword evidence="10" id="KW-0732">Signal</keyword>
<dbReference type="PRINTS" id="PR00132">
    <property type="entry name" value="GLHYDRLASE2"/>
</dbReference>
<keyword evidence="8 12" id="KW-0326">Glycosidase</keyword>
<keyword evidence="6 12" id="KW-0378">Hydrolase</keyword>
<reference evidence="13" key="1">
    <citation type="submission" date="2015-07" db="EMBL/GenBank/DDBJ databases">
        <title>Genome sequencing of Sunxiuqinia dokdonensis strain SK.</title>
        <authorList>
            <person name="Ahn S."/>
            <person name="Kim B.-C."/>
        </authorList>
    </citation>
    <scope>NUCLEOTIDE SEQUENCE [LARGE SCALE GENOMIC DNA]</scope>
    <source>
        <strain evidence="13">SK</strain>
    </source>
</reference>
<evidence type="ECO:0000259" key="11">
    <source>
        <dbReference type="SMART" id="SM01038"/>
    </source>
</evidence>
<dbReference type="PROSITE" id="PS00608">
    <property type="entry name" value="GLYCOSYL_HYDROL_F2_2"/>
    <property type="match status" value="1"/>
</dbReference>
<comment type="cofactor">
    <cofactor evidence="2">
        <name>Ca(2+)</name>
        <dbReference type="ChEBI" id="CHEBI:29108"/>
    </cofactor>
</comment>
<comment type="caution">
    <text evidence="12">The sequence shown here is derived from an EMBL/GenBank/DDBJ whole genome shotgun (WGS) entry which is preliminary data.</text>
</comment>
<dbReference type="Pfam" id="PF02929">
    <property type="entry name" value="Bgal_small_N"/>
    <property type="match status" value="1"/>
</dbReference>
<dbReference type="Pfam" id="PF02836">
    <property type="entry name" value="Glyco_hydro_2_C"/>
    <property type="match status" value="1"/>
</dbReference>
<dbReference type="InterPro" id="IPR023232">
    <property type="entry name" value="Glyco_hydro_2_AS"/>
</dbReference>
<dbReference type="GO" id="GO:0004565">
    <property type="term" value="F:beta-galactosidase activity"/>
    <property type="evidence" value="ECO:0007669"/>
    <property type="project" value="UniProtKB-EC"/>
</dbReference>
<dbReference type="STRING" id="1409788.NC99_11990"/>
<dbReference type="SUPFAM" id="SSF74650">
    <property type="entry name" value="Galactose mutarotase-like"/>
    <property type="match status" value="1"/>
</dbReference>
<dbReference type="GO" id="GO:0030246">
    <property type="term" value="F:carbohydrate binding"/>
    <property type="evidence" value="ECO:0007669"/>
    <property type="project" value="InterPro"/>
</dbReference>
<dbReference type="InterPro" id="IPR011013">
    <property type="entry name" value="Gal_mutarotase_sf_dom"/>
</dbReference>
<dbReference type="EMBL" id="LGIA01000056">
    <property type="protein sequence ID" value="KOH45987.1"/>
    <property type="molecule type" value="Genomic_DNA"/>
</dbReference>
<dbReference type="Pfam" id="PF00703">
    <property type="entry name" value="Glyco_hydro_2"/>
    <property type="match status" value="1"/>
</dbReference>
<evidence type="ECO:0000256" key="4">
    <source>
        <dbReference type="ARBA" id="ARBA00011245"/>
    </source>
</evidence>
<dbReference type="InterPro" id="IPR050347">
    <property type="entry name" value="Bact_Beta-galactosidase"/>
</dbReference>
<evidence type="ECO:0000313" key="13">
    <source>
        <dbReference type="Proteomes" id="UP000036958"/>
    </source>
</evidence>
<dbReference type="Gene3D" id="2.60.120.260">
    <property type="entry name" value="Galactose-binding domain-like"/>
    <property type="match status" value="1"/>
</dbReference>
<protein>
    <recommendedName>
        <fullName evidence="5">beta-galactosidase</fullName>
        <ecNumber evidence="5">3.2.1.23</ecNumber>
    </recommendedName>
    <alternativeName>
        <fullName evidence="9">Lactase</fullName>
    </alternativeName>
</protein>
<dbReference type="Proteomes" id="UP000036958">
    <property type="component" value="Unassembled WGS sequence"/>
</dbReference>
<dbReference type="GO" id="GO:0009341">
    <property type="term" value="C:beta-galactosidase complex"/>
    <property type="evidence" value="ECO:0007669"/>
    <property type="project" value="InterPro"/>
</dbReference>
<evidence type="ECO:0000256" key="8">
    <source>
        <dbReference type="ARBA" id="ARBA00023295"/>
    </source>
</evidence>
<name>A0A0L8VCS0_9BACT</name>
<dbReference type="InterPro" id="IPR006104">
    <property type="entry name" value="Glyco_hydro_2_N"/>
</dbReference>
<accession>A0A0L8VCS0</accession>
<evidence type="ECO:0000256" key="9">
    <source>
        <dbReference type="ARBA" id="ARBA00032230"/>
    </source>
</evidence>
<dbReference type="InterPro" id="IPR006101">
    <property type="entry name" value="Glyco_hydro_2"/>
</dbReference>
<dbReference type="Pfam" id="PF16353">
    <property type="entry name" value="LacZ_4"/>
    <property type="match status" value="1"/>
</dbReference>
<dbReference type="InterPro" id="IPR006102">
    <property type="entry name" value="Ig-like_GH2"/>
</dbReference>
<dbReference type="SMART" id="SM01038">
    <property type="entry name" value="Bgal_small_N"/>
    <property type="match status" value="1"/>
</dbReference>
<evidence type="ECO:0000256" key="1">
    <source>
        <dbReference type="ARBA" id="ARBA00001412"/>
    </source>
</evidence>
<comment type="similarity">
    <text evidence="3">Belongs to the glycosyl hydrolase 2 family.</text>
</comment>
<evidence type="ECO:0000256" key="3">
    <source>
        <dbReference type="ARBA" id="ARBA00007401"/>
    </source>
</evidence>
<dbReference type="PANTHER" id="PTHR46323">
    <property type="entry name" value="BETA-GALACTOSIDASE"/>
    <property type="match status" value="1"/>
</dbReference>
<dbReference type="PATRIC" id="fig|1409788.3.peg.1219"/>
<dbReference type="InterPro" id="IPR032312">
    <property type="entry name" value="LacZ_4"/>
</dbReference>
<dbReference type="SUPFAM" id="SSF49303">
    <property type="entry name" value="beta-Galactosidase/glucuronidase domain"/>
    <property type="match status" value="2"/>
</dbReference>
<dbReference type="Gene3D" id="2.60.40.10">
    <property type="entry name" value="Immunoglobulins"/>
    <property type="match status" value="2"/>
</dbReference>
<keyword evidence="7" id="KW-0106">Calcium</keyword>
<dbReference type="InterPro" id="IPR013783">
    <property type="entry name" value="Ig-like_fold"/>
</dbReference>